<dbReference type="EMBL" id="HBGY01025333">
    <property type="protein sequence ID" value="CAD9597833.1"/>
    <property type="molecule type" value="Transcribed_RNA"/>
</dbReference>
<proteinExistence type="inferred from homology"/>
<name>A0A7S2L8T8_9STRA</name>
<evidence type="ECO:0008006" key="12">
    <source>
        <dbReference type="Google" id="ProtNLM"/>
    </source>
</evidence>
<keyword evidence="7" id="KW-0175">Coiled coil</keyword>
<keyword evidence="3" id="KW-0813">Transport</keyword>
<dbReference type="AlphaFoldDB" id="A0A7S2L8T8"/>
<evidence type="ECO:0000256" key="8">
    <source>
        <dbReference type="ARBA" id="ARBA00023136"/>
    </source>
</evidence>
<accession>A0A7S2L8T8</accession>
<dbReference type="PANTHER" id="PTHR15959">
    <property type="entry name" value="SYNTAXIN-18"/>
    <property type="match status" value="1"/>
</dbReference>
<evidence type="ECO:0000256" key="4">
    <source>
        <dbReference type="ARBA" id="ARBA00022692"/>
    </source>
</evidence>
<reference evidence="11" key="1">
    <citation type="submission" date="2021-01" db="EMBL/GenBank/DDBJ databases">
        <authorList>
            <person name="Corre E."/>
            <person name="Pelletier E."/>
            <person name="Niang G."/>
            <person name="Scheremetjew M."/>
            <person name="Finn R."/>
            <person name="Kale V."/>
            <person name="Holt S."/>
            <person name="Cochrane G."/>
            <person name="Meng A."/>
            <person name="Brown T."/>
            <person name="Cohen L."/>
        </authorList>
    </citation>
    <scope>NUCLEOTIDE SEQUENCE</scope>
    <source>
        <strain evidence="11">B650</strain>
    </source>
</reference>
<gene>
    <name evidence="11" type="ORF">LDAN0321_LOCUS15633</name>
</gene>
<evidence type="ECO:0000313" key="11">
    <source>
        <dbReference type="EMBL" id="CAD9597833.1"/>
    </source>
</evidence>
<keyword evidence="8 10" id="KW-0472">Membrane</keyword>
<evidence type="ECO:0000256" key="6">
    <source>
        <dbReference type="ARBA" id="ARBA00022989"/>
    </source>
</evidence>
<dbReference type="GO" id="GO:0031201">
    <property type="term" value="C:SNARE complex"/>
    <property type="evidence" value="ECO:0007669"/>
    <property type="project" value="TreeGrafter"/>
</dbReference>
<keyword evidence="4 10" id="KW-0812">Transmembrane</keyword>
<keyword evidence="5" id="KW-0653">Protein transport</keyword>
<evidence type="ECO:0000256" key="2">
    <source>
        <dbReference type="ARBA" id="ARBA00009063"/>
    </source>
</evidence>
<protein>
    <recommendedName>
        <fullName evidence="12">t-SNARE coiled-coil homology domain-containing protein</fullName>
    </recommendedName>
</protein>
<evidence type="ECO:0000256" key="10">
    <source>
        <dbReference type="SAM" id="Phobius"/>
    </source>
</evidence>
<comment type="similarity">
    <text evidence="2">Belongs to the syntaxin family.</text>
</comment>
<evidence type="ECO:0000256" key="1">
    <source>
        <dbReference type="ARBA" id="ARBA00004211"/>
    </source>
</evidence>
<comment type="subcellular location">
    <subcellularLocation>
        <location evidence="1">Membrane</location>
        <topology evidence="1">Single-pass type IV membrane protein</topology>
    </subcellularLocation>
</comment>
<evidence type="ECO:0000256" key="9">
    <source>
        <dbReference type="SAM" id="MobiDB-lite"/>
    </source>
</evidence>
<dbReference type="PANTHER" id="PTHR15959:SF0">
    <property type="entry name" value="SYNTAXIN-18"/>
    <property type="match status" value="1"/>
</dbReference>
<evidence type="ECO:0000256" key="3">
    <source>
        <dbReference type="ARBA" id="ARBA00022448"/>
    </source>
</evidence>
<sequence>MQNNTTATIIQQTERPLPTHNDRFEEWKRLCQAILREENVDNLDHDNINMDIDMDPVIDLLPPSQQLKTKTEWNHKSHHRHRHRHGWEDTAWNLQLSIDQMAQLLHRELAKHAQGGDDNDEQQLMTDDDVNASVLETSVASFAARTANQIERLRLSQQSTTTNDDDHASHHRSGIVACLLLSLRMDVAKRLGEMQSARRALQEARQIAQQPQQQQQHEELQLYNEEEEEQIDEMVVQSGNKEVNAIANADDDDRCIHSDTRPKLNMRPQKQENNNRSSNLQHPHYDVNDYKVQMTQEQELLQQEPTSDVMDIQAVEARMMEITSLLTQFSTLVADQQEEVIALHENTAIAQDNMTRGQEQLEDAKERGKKSSHFMAKFVVVSALALLFLNWLLP</sequence>
<evidence type="ECO:0000256" key="5">
    <source>
        <dbReference type="ARBA" id="ARBA00022927"/>
    </source>
</evidence>
<feature type="transmembrane region" description="Helical" evidence="10">
    <location>
        <begin position="374"/>
        <end position="393"/>
    </location>
</feature>
<organism evidence="11">
    <name type="scientific">Leptocylindrus danicus</name>
    <dbReference type="NCBI Taxonomy" id="163516"/>
    <lineage>
        <taxon>Eukaryota</taxon>
        <taxon>Sar</taxon>
        <taxon>Stramenopiles</taxon>
        <taxon>Ochrophyta</taxon>
        <taxon>Bacillariophyta</taxon>
        <taxon>Coscinodiscophyceae</taxon>
        <taxon>Chaetocerotophycidae</taxon>
        <taxon>Leptocylindrales</taxon>
        <taxon>Leptocylindraceae</taxon>
        <taxon>Leptocylindrus</taxon>
    </lineage>
</organism>
<feature type="region of interest" description="Disordered" evidence="9">
    <location>
        <begin position="250"/>
        <end position="283"/>
    </location>
</feature>
<keyword evidence="6 10" id="KW-1133">Transmembrane helix</keyword>
<feature type="compositionally biased region" description="Polar residues" evidence="9">
    <location>
        <begin position="271"/>
        <end position="281"/>
    </location>
</feature>
<dbReference type="GO" id="GO:0006890">
    <property type="term" value="P:retrograde vesicle-mediated transport, Golgi to endoplasmic reticulum"/>
    <property type="evidence" value="ECO:0007669"/>
    <property type="project" value="TreeGrafter"/>
</dbReference>
<dbReference type="GO" id="GO:0015031">
    <property type="term" value="P:protein transport"/>
    <property type="evidence" value="ECO:0007669"/>
    <property type="project" value="UniProtKB-KW"/>
</dbReference>
<dbReference type="SUPFAM" id="SSF58038">
    <property type="entry name" value="SNARE fusion complex"/>
    <property type="match status" value="1"/>
</dbReference>
<dbReference type="GO" id="GO:0005783">
    <property type="term" value="C:endoplasmic reticulum"/>
    <property type="evidence" value="ECO:0007669"/>
    <property type="project" value="TreeGrafter"/>
</dbReference>
<dbReference type="Gene3D" id="1.20.5.110">
    <property type="match status" value="1"/>
</dbReference>
<evidence type="ECO:0000256" key="7">
    <source>
        <dbReference type="ARBA" id="ARBA00023054"/>
    </source>
</evidence>